<evidence type="ECO:0000313" key="12">
    <source>
        <dbReference type="Proteomes" id="UP000680020"/>
    </source>
</evidence>
<dbReference type="PRINTS" id="PR00474">
    <property type="entry name" value="GLU5KINASE"/>
</dbReference>
<comment type="function">
    <text evidence="9">Catalyzes the ATP-dependent phosphorylation of N-acetyl-L-glutamate.</text>
</comment>
<evidence type="ECO:0000256" key="9">
    <source>
        <dbReference type="HAMAP-Rule" id="MF_00082"/>
    </source>
</evidence>
<dbReference type="InterPro" id="IPR004662">
    <property type="entry name" value="AcgluKinase_fam"/>
</dbReference>
<dbReference type="CDD" id="cd04250">
    <property type="entry name" value="AAK_NAGK-C"/>
    <property type="match status" value="1"/>
</dbReference>
<feature type="binding site" evidence="9">
    <location>
        <position position="185"/>
    </location>
    <ligand>
        <name>substrate</name>
    </ligand>
</feature>
<keyword evidence="2 9" id="KW-0055">Arginine biosynthesis</keyword>
<feature type="site" description="Transition state stabilizer" evidence="9">
    <location>
        <position position="248"/>
    </location>
</feature>
<dbReference type="RefSeq" id="WP_008315518.1">
    <property type="nucleotide sequence ID" value="NZ_JAGIBR010000002.1"/>
</dbReference>
<sequence length="298" mass="32520">MVSNTEKAAVLVEALPFIRRYHGKTVVIKYGGSAMVDEKIRQEFIKDVVLMKYVGIHPVIVHGGGPEINQMLERVNKSTEFIEGLRISDKETVELAEMVLSAKINKGIAADIQRQGGKAIGLSGKDGRLITARKKFAHKAGEQIDIGFVGEIESINPDVITTMARENYIPVISSIGMDEEGNTYNINADYVAGAIAAELNAFRLFFLTDVDGIMMDHTDPSTLLQEVTYDEVEKLIDDGIISGGMLPKVRTCLDAIDRGVKNVIILNGKTLHAILLEVFTAEGAGTLIKEAKKEATEC</sequence>
<feature type="binding site" evidence="9">
    <location>
        <position position="86"/>
    </location>
    <ligand>
        <name>substrate</name>
    </ligand>
</feature>
<feature type="binding site" evidence="9">
    <location>
        <begin position="64"/>
        <end position="65"/>
    </location>
    <ligand>
        <name>substrate</name>
    </ligand>
</feature>
<keyword evidence="5 9" id="KW-0547">Nucleotide-binding</keyword>
<comment type="catalytic activity">
    <reaction evidence="8 9">
        <text>N-acetyl-L-glutamate + ATP = N-acetyl-L-glutamyl 5-phosphate + ADP</text>
        <dbReference type="Rhea" id="RHEA:14629"/>
        <dbReference type="ChEBI" id="CHEBI:30616"/>
        <dbReference type="ChEBI" id="CHEBI:44337"/>
        <dbReference type="ChEBI" id="CHEBI:57936"/>
        <dbReference type="ChEBI" id="CHEBI:456216"/>
        <dbReference type="EC" id="2.7.2.8"/>
    </reaction>
</comment>
<evidence type="ECO:0000256" key="8">
    <source>
        <dbReference type="ARBA" id="ARBA00048141"/>
    </source>
</evidence>
<dbReference type="EMBL" id="JAGIBU010000002">
    <property type="protein sequence ID" value="MBS7824279.1"/>
    <property type="molecule type" value="Genomic_DNA"/>
</dbReference>
<feature type="domain" description="Aspartate/glutamate/uridylate kinase" evidence="10">
    <location>
        <begin position="24"/>
        <end position="267"/>
    </location>
</feature>
<dbReference type="Pfam" id="PF00696">
    <property type="entry name" value="AA_kinase"/>
    <property type="match status" value="1"/>
</dbReference>
<reference evidence="11" key="1">
    <citation type="submission" date="2021-03" db="EMBL/GenBank/DDBJ databases">
        <title>Identification and antibiotic profiling of Wohlfahrtiimonas chitiniclastica, an underestimated human pathogen.</title>
        <authorList>
            <person name="Kopf A."/>
            <person name="Bunk B."/>
            <person name="Coldewey S."/>
            <person name="Gunzer F."/>
            <person name="Riedel T."/>
            <person name="Schroettner P."/>
        </authorList>
    </citation>
    <scope>NUCLEOTIDE SEQUENCE</scope>
    <source>
        <strain evidence="11">DSM 100917</strain>
    </source>
</reference>
<comment type="pathway">
    <text evidence="1 9">Amino-acid biosynthesis; L-arginine biosynthesis; N(2)-acetyl-L-ornithine from L-glutamate: step 2/4.</text>
</comment>
<keyword evidence="6 9" id="KW-0418">Kinase</keyword>
<dbReference type="Gene3D" id="3.40.1160.10">
    <property type="entry name" value="Acetylglutamate kinase-like"/>
    <property type="match status" value="1"/>
</dbReference>
<dbReference type="InterPro" id="IPR037528">
    <property type="entry name" value="ArgB"/>
</dbReference>
<dbReference type="GO" id="GO:0005737">
    <property type="term" value="C:cytoplasm"/>
    <property type="evidence" value="ECO:0007669"/>
    <property type="project" value="UniProtKB-SubCell"/>
</dbReference>
<organism evidence="11 12">
    <name type="scientific">Wohlfahrtiimonas chitiniclastica</name>
    <dbReference type="NCBI Taxonomy" id="400946"/>
    <lineage>
        <taxon>Bacteria</taxon>
        <taxon>Pseudomonadati</taxon>
        <taxon>Pseudomonadota</taxon>
        <taxon>Gammaproteobacteria</taxon>
        <taxon>Cardiobacteriales</taxon>
        <taxon>Ignatzschineriaceae</taxon>
        <taxon>Wohlfahrtiimonas</taxon>
    </lineage>
</organism>
<dbReference type="InterPro" id="IPR041727">
    <property type="entry name" value="NAGK-C"/>
</dbReference>
<name>A0AB35BVL5_9GAMM</name>
<feature type="site" description="Transition state stabilizer" evidence="9">
    <location>
        <position position="29"/>
    </location>
</feature>
<evidence type="ECO:0000256" key="7">
    <source>
        <dbReference type="ARBA" id="ARBA00022840"/>
    </source>
</evidence>
<comment type="subcellular location">
    <subcellularLocation>
        <location evidence="9">Cytoplasm</location>
    </subcellularLocation>
</comment>
<dbReference type="GO" id="GO:0042450">
    <property type="term" value="P:L-arginine biosynthetic process via ornithine"/>
    <property type="evidence" value="ECO:0007669"/>
    <property type="project" value="UniProtKB-UniRule"/>
</dbReference>
<dbReference type="EC" id="2.7.2.8" evidence="9"/>
<dbReference type="NCBIfam" id="TIGR00761">
    <property type="entry name" value="argB"/>
    <property type="match status" value="1"/>
</dbReference>
<evidence type="ECO:0000256" key="5">
    <source>
        <dbReference type="ARBA" id="ARBA00022741"/>
    </source>
</evidence>
<evidence type="ECO:0000256" key="3">
    <source>
        <dbReference type="ARBA" id="ARBA00022605"/>
    </source>
</evidence>
<keyword evidence="7 9" id="KW-0067">ATP-binding</keyword>
<dbReference type="GO" id="GO:0003991">
    <property type="term" value="F:acetylglutamate kinase activity"/>
    <property type="evidence" value="ECO:0007669"/>
    <property type="project" value="UniProtKB-UniRule"/>
</dbReference>
<dbReference type="Proteomes" id="UP000680020">
    <property type="component" value="Unassembled WGS sequence"/>
</dbReference>
<evidence type="ECO:0000256" key="6">
    <source>
        <dbReference type="ARBA" id="ARBA00022777"/>
    </source>
</evidence>
<dbReference type="PIRSF" id="PIRSF000728">
    <property type="entry name" value="NAGK"/>
    <property type="match status" value="1"/>
</dbReference>
<comment type="similarity">
    <text evidence="9">Belongs to the acetylglutamate kinase family. ArgB subfamily.</text>
</comment>
<dbReference type="AlphaFoldDB" id="A0AB35BVL5"/>
<evidence type="ECO:0000259" key="10">
    <source>
        <dbReference type="Pfam" id="PF00696"/>
    </source>
</evidence>
<evidence type="ECO:0000313" key="11">
    <source>
        <dbReference type="EMBL" id="MBS7824279.1"/>
    </source>
</evidence>
<evidence type="ECO:0000256" key="1">
    <source>
        <dbReference type="ARBA" id="ARBA00004828"/>
    </source>
</evidence>
<keyword evidence="4 9" id="KW-0808">Transferase</keyword>
<dbReference type="PANTHER" id="PTHR23342:SF0">
    <property type="entry name" value="N-ACETYLGLUTAMATE SYNTHASE, MITOCHONDRIAL"/>
    <property type="match status" value="1"/>
</dbReference>
<evidence type="ECO:0000256" key="2">
    <source>
        <dbReference type="ARBA" id="ARBA00022571"/>
    </source>
</evidence>
<gene>
    <name evidence="9 11" type="primary">argB</name>
    <name evidence="11" type="ORF">J7561_03565</name>
</gene>
<dbReference type="InterPro" id="IPR001048">
    <property type="entry name" value="Asp/Glu/Uridylate_kinase"/>
</dbReference>
<keyword evidence="3 9" id="KW-0028">Amino-acid biosynthesis</keyword>
<dbReference type="InterPro" id="IPR036393">
    <property type="entry name" value="AceGlu_kinase-like_sf"/>
</dbReference>
<dbReference type="GO" id="GO:0005524">
    <property type="term" value="F:ATP binding"/>
    <property type="evidence" value="ECO:0007669"/>
    <property type="project" value="UniProtKB-UniRule"/>
</dbReference>
<dbReference type="PANTHER" id="PTHR23342">
    <property type="entry name" value="N-ACETYLGLUTAMATE SYNTHASE"/>
    <property type="match status" value="1"/>
</dbReference>
<proteinExistence type="inferred from homology"/>
<accession>A0AB35BVL5</accession>
<evidence type="ECO:0000256" key="4">
    <source>
        <dbReference type="ARBA" id="ARBA00022679"/>
    </source>
</evidence>
<dbReference type="FunFam" id="3.40.1160.10:FF:000004">
    <property type="entry name" value="Acetylglutamate kinase"/>
    <property type="match status" value="1"/>
</dbReference>
<dbReference type="InterPro" id="IPR001057">
    <property type="entry name" value="Glu/AcGlu_kinase"/>
</dbReference>
<keyword evidence="9" id="KW-0963">Cytoplasm</keyword>
<protein>
    <recommendedName>
        <fullName evidence="9">Acetylglutamate kinase</fullName>
        <ecNumber evidence="9">2.7.2.8</ecNumber>
    </recommendedName>
    <alternativeName>
        <fullName evidence="9">N-acetyl-L-glutamate 5-phosphotransferase</fullName>
    </alternativeName>
    <alternativeName>
        <fullName evidence="9">NAG kinase</fullName>
        <shortName evidence="9">NAGK</shortName>
    </alternativeName>
</protein>
<dbReference type="SUPFAM" id="SSF53633">
    <property type="entry name" value="Carbamate kinase-like"/>
    <property type="match status" value="1"/>
</dbReference>
<comment type="caution">
    <text evidence="11">The sequence shown here is derived from an EMBL/GenBank/DDBJ whole genome shotgun (WGS) entry which is preliminary data.</text>
</comment>
<dbReference type="HAMAP" id="MF_00082">
    <property type="entry name" value="ArgB"/>
    <property type="match status" value="1"/>
</dbReference>